<dbReference type="STRING" id="1817758.A2150_05210"/>
<accession>A0A1F6TEI7</accession>
<dbReference type="Proteomes" id="UP000177925">
    <property type="component" value="Unassembled WGS sequence"/>
</dbReference>
<reference evidence="2 3" key="1">
    <citation type="journal article" date="2016" name="Nat. Commun.">
        <title>Thousands of microbial genomes shed light on interconnected biogeochemical processes in an aquifer system.</title>
        <authorList>
            <person name="Anantharaman K."/>
            <person name="Brown C.T."/>
            <person name="Hug L.A."/>
            <person name="Sharon I."/>
            <person name="Castelle C.J."/>
            <person name="Probst A.J."/>
            <person name="Thomas B.C."/>
            <person name="Singh A."/>
            <person name="Wilkins M.J."/>
            <person name="Karaoz U."/>
            <person name="Brodie E.L."/>
            <person name="Williams K.H."/>
            <person name="Hubbard S.S."/>
            <person name="Banfield J.F."/>
        </authorList>
    </citation>
    <scope>NUCLEOTIDE SEQUENCE [LARGE SCALE GENOMIC DNA]</scope>
</reference>
<dbReference type="PROSITE" id="PS51257">
    <property type="entry name" value="PROKAR_LIPOPROTEIN"/>
    <property type="match status" value="1"/>
</dbReference>
<name>A0A1F6TEI7_9PROT</name>
<comment type="caution">
    <text evidence="2">The sequence shown here is derived from an EMBL/GenBank/DDBJ whole genome shotgun (WGS) entry which is preliminary data.</text>
</comment>
<evidence type="ECO:0008006" key="4">
    <source>
        <dbReference type="Google" id="ProtNLM"/>
    </source>
</evidence>
<dbReference type="EMBL" id="MFSS01000054">
    <property type="protein sequence ID" value="OGI43486.1"/>
    <property type="molecule type" value="Genomic_DNA"/>
</dbReference>
<dbReference type="PIRSF" id="PIRSF016481">
    <property type="entry name" value="Pilus_assembly_PilP"/>
    <property type="match status" value="1"/>
</dbReference>
<sequence length="169" mass="18462">MTFARGITVVLLGLVVSGCGSDGLNDLRDFVKNAHADRKPSIKPIPEIKPQETYAYSAASLSDPFTPVNLKPLARDSKSAKDQGRRREPLEEFPLDALKMVGTLSRGNQSWAVIQAPDSTVHRVQVGSYIGQHSGKVIRITEAKVDVVEQVRGTLGEWLEREANLAIAE</sequence>
<feature type="compositionally biased region" description="Basic and acidic residues" evidence="1">
    <location>
        <begin position="73"/>
        <end position="90"/>
    </location>
</feature>
<gene>
    <name evidence="2" type="ORF">A2150_05210</name>
</gene>
<evidence type="ECO:0000313" key="3">
    <source>
        <dbReference type="Proteomes" id="UP000177925"/>
    </source>
</evidence>
<evidence type="ECO:0000256" key="1">
    <source>
        <dbReference type="SAM" id="MobiDB-lite"/>
    </source>
</evidence>
<feature type="region of interest" description="Disordered" evidence="1">
    <location>
        <begin position="62"/>
        <end position="91"/>
    </location>
</feature>
<protein>
    <recommendedName>
        <fullName evidence="4">Pilus assembly protein PilP</fullName>
    </recommendedName>
</protein>
<dbReference type="Gene3D" id="2.30.30.830">
    <property type="match status" value="1"/>
</dbReference>
<dbReference type="AlphaFoldDB" id="A0A1F6TEI7"/>
<evidence type="ECO:0000313" key="2">
    <source>
        <dbReference type="EMBL" id="OGI43486.1"/>
    </source>
</evidence>
<dbReference type="InterPro" id="IPR007446">
    <property type="entry name" value="PilP"/>
</dbReference>
<proteinExistence type="predicted"/>
<organism evidence="2 3">
    <name type="scientific">Candidatus Muproteobacteria bacterium RBG_16_64_11</name>
    <dbReference type="NCBI Taxonomy" id="1817758"/>
    <lineage>
        <taxon>Bacteria</taxon>
        <taxon>Pseudomonadati</taxon>
        <taxon>Pseudomonadota</taxon>
        <taxon>Candidatus Muproteobacteria</taxon>
    </lineage>
</organism>
<dbReference type="Pfam" id="PF04351">
    <property type="entry name" value="PilP"/>
    <property type="match status" value="1"/>
</dbReference>